<dbReference type="SUPFAM" id="SSF54786">
    <property type="entry name" value="YcfA/nrd intein domain"/>
    <property type="match status" value="1"/>
</dbReference>
<organism evidence="8 9">
    <name type="scientific">Crenothrix polyspora</name>
    <dbReference type="NCBI Taxonomy" id="360316"/>
    <lineage>
        <taxon>Bacteria</taxon>
        <taxon>Pseudomonadati</taxon>
        <taxon>Pseudomonadota</taxon>
        <taxon>Gammaproteobacteria</taxon>
        <taxon>Methylococcales</taxon>
        <taxon>Crenotrichaceae</taxon>
        <taxon>Crenothrix</taxon>
    </lineage>
</organism>
<evidence type="ECO:0000313" key="9">
    <source>
        <dbReference type="Proteomes" id="UP000195442"/>
    </source>
</evidence>
<dbReference type="GO" id="GO:0016787">
    <property type="term" value="F:hydrolase activity"/>
    <property type="evidence" value="ECO:0007669"/>
    <property type="project" value="UniProtKB-KW"/>
</dbReference>
<evidence type="ECO:0000256" key="5">
    <source>
        <dbReference type="ARBA" id="ARBA00022801"/>
    </source>
</evidence>
<dbReference type="InterPro" id="IPR012933">
    <property type="entry name" value="HicA_mRNA_interferase"/>
</dbReference>
<keyword evidence="6" id="KW-0694">RNA-binding</keyword>
<dbReference type="GO" id="GO:0004519">
    <property type="term" value="F:endonuclease activity"/>
    <property type="evidence" value="ECO:0007669"/>
    <property type="project" value="UniProtKB-KW"/>
</dbReference>
<evidence type="ECO:0000256" key="6">
    <source>
        <dbReference type="ARBA" id="ARBA00022884"/>
    </source>
</evidence>
<evidence type="ECO:0000256" key="4">
    <source>
        <dbReference type="ARBA" id="ARBA00022759"/>
    </source>
</evidence>
<dbReference type="InterPro" id="IPR038570">
    <property type="entry name" value="HicA_sf"/>
</dbReference>
<evidence type="ECO:0000256" key="7">
    <source>
        <dbReference type="ARBA" id="ARBA00023016"/>
    </source>
</evidence>
<evidence type="ECO:0000313" key="8">
    <source>
        <dbReference type="EMBL" id="SJM92516.1"/>
    </source>
</evidence>
<sequence>MSGEYPPLTCKDVKAILAYLGFVARPTKGTSHEQWVKVENGRLYKVTVDCPKAPFSQTFIKSMAEQAGLKKKDFYRIFKQL</sequence>
<reference evidence="9" key="1">
    <citation type="submission" date="2017-02" db="EMBL/GenBank/DDBJ databases">
        <authorList>
            <person name="Daims H."/>
        </authorList>
    </citation>
    <scope>NUCLEOTIDE SEQUENCE [LARGE SCALE GENOMIC DNA]</scope>
</reference>
<proteinExistence type="inferred from homology"/>
<keyword evidence="9" id="KW-1185">Reference proteome</keyword>
<dbReference type="OrthoDB" id="9181824at2"/>
<evidence type="ECO:0000256" key="2">
    <source>
        <dbReference type="ARBA" id="ARBA00022649"/>
    </source>
</evidence>
<comment type="similarity">
    <text evidence="1">Belongs to the HicA mRNA interferase family.</text>
</comment>
<evidence type="ECO:0000256" key="3">
    <source>
        <dbReference type="ARBA" id="ARBA00022722"/>
    </source>
</evidence>
<dbReference type="EMBL" id="FUKJ01000196">
    <property type="protein sequence ID" value="SJM92516.1"/>
    <property type="molecule type" value="Genomic_DNA"/>
</dbReference>
<keyword evidence="5" id="KW-0378">Hydrolase</keyword>
<accession>A0A1R4H8K6</accession>
<dbReference type="GO" id="GO:0003729">
    <property type="term" value="F:mRNA binding"/>
    <property type="evidence" value="ECO:0007669"/>
    <property type="project" value="InterPro"/>
</dbReference>
<evidence type="ECO:0000256" key="1">
    <source>
        <dbReference type="ARBA" id="ARBA00006620"/>
    </source>
</evidence>
<protein>
    <submittedName>
        <fullName evidence="8">YcfA family protein</fullName>
    </submittedName>
</protein>
<keyword evidence="3" id="KW-0540">Nuclease</keyword>
<dbReference type="AlphaFoldDB" id="A0A1R4H8K6"/>
<dbReference type="Gene3D" id="3.30.920.30">
    <property type="entry name" value="Hypothetical protein"/>
    <property type="match status" value="1"/>
</dbReference>
<dbReference type="RefSeq" id="WP_087147000.1">
    <property type="nucleotide sequence ID" value="NZ_FUKJ01000196.1"/>
</dbReference>
<name>A0A1R4H8K6_9GAMM</name>
<keyword evidence="4" id="KW-0255">Endonuclease</keyword>
<dbReference type="Pfam" id="PF07927">
    <property type="entry name" value="HicA_toxin"/>
    <property type="match status" value="1"/>
</dbReference>
<keyword evidence="7" id="KW-0346">Stress response</keyword>
<dbReference type="Proteomes" id="UP000195442">
    <property type="component" value="Unassembled WGS sequence"/>
</dbReference>
<keyword evidence="2" id="KW-1277">Toxin-antitoxin system</keyword>
<gene>
    <name evidence="8" type="ORF">CRENPOLYSF2_2750005</name>
</gene>